<evidence type="ECO:0000313" key="1">
    <source>
        <dbReference type="EMBL" id="KAJ2976877.1"/>
    </source>
</evidence>
<organism evidence="1 2">
    <name type="scientific">Zarea fungicola</name>
    <dbReference type="NCBI Taxonomy" id="93591"/>
    <lineage>
        <taxon>Eukaryota</taxon>
        <taxon>Fungi</taxon>
        <taxon>Dikarya</taxon>
        <taxon>Ascomycota</taxon>
        <taxon>Pezizomycotina</taxon>
        <taxon>Sordariomycetes</taxon>
        <taxon>Hypocreomycetidae</taxon>
        <taxon>Hypocreales</taxon>
        <taxon>Cordycipitaceae</taxon>
        <taxon>Zarea</taxon>
    </lineage>
</organism>
<reference evidence="1" key="1">
    <citation type="submission" date="2022-08" db="EMBL/GenBank/DDBJ databases">
        <title>Genome Sequence of Lecanicillium fungicola.</title>
        <authorList>
            <person name="Buettner E."/>
        </authorList>
    </citation>
    <scope>NUCLEOTIDE SEQUENCE</scope>
    <source>
        <strain evidence="1">Babe33</strain>
    </source>
</reference>
<dbReference type="Proteomes" id="UP001143910">
    <property type="component" value="Unassembled WGS sequence"/>
</dbReference>
<accession>A0ACC1NDC7</accession>
<protein>
    <submittedName>
        <fullName evidence="1">Uncharacterized protein</fullName>
    </submittedName>
</protein>
<gene>
    <name evidence="1" type="ORF">NQ176_g4689</name>
</gene>
<evidence type="ECO:0000313" key="2">
    <source>
        <dbReference type="Proteomes" id="UP001143910"/>
    </source>
</evidence>
<proteinExistence type="predicted"/>
<comment type="caution">
    <text evidence="1">The sequence shown here is derived from an EMBL/GenBank/DDBJ whole genome shotgun (WGS) entry which is preliminary data.</text>
</comment>
<sequence length="140" mass="15472">MHAIVYIVRIVAFATVAMTIPSDTGTFTTQNTQNIESYLNPDIQNIYNVVRRSSCNTDADGVMPLDCSQVNSALRAVLAILCLLVFLVLVHFWQAIQFNKIQADLCVTLDSIPGTYMADDMADLVDATIPYIRIPETDSP</sequence>
<name>A0ACC1NDC7_9HYPO</name>
<keyword evidence="2" id="KW-1185">Reference proteome</keyword>
<dbReference type="EMBL" id="JANJQO010000529">
    <property type="protein sequence ID" value="KAJ2976877.1"/>
    <property type="molecule type" value="Genomic_DNA"/>
</dbReference>